<dbReference type="InterPro" id="IPR000215">
    <property type="entry name" value="Serpin_fam"/>
</dbReference>
<dbReference type="RefSeq" id="WP_076340756.1">
    <property type="nucleotide sequence ID" value="NZ_JBGNFS010000004.1"/>
</dbReference>
<dbReference type="Pfam" id="PF00079">
    <property type="entry name" value="Serpin"/>
    <property type="match status" value="1"/>
</dbReference>
<proteinExistence type="inferred from homology"/>
<dbReference type="GO" id="GO:0005615">
    <property type="term" value="C:extracellular space"/>
    <property type="evidence" value="ECO:0007669"/>
    <property type="project" value="InterPro"/>
</dbReference>
<feature type="chain" id="PRO_5039507989" description="Serpin domain-containing protein" evidence="2">
    <location>
        <begin position="22"/>
        <end position="411"/>
    </location>
</feature>
<dbReference type="GeneID" id="78274861"/>
<evidence type="ECO:0000256" key="1">
    <source>
        <dbReference type="RuleBase" id="RU000411"/>
    </source>
</evidence>
<evidence type="ECO:0000256" key="2">
    <source>
        <dbReference type="SAM" id="SignalP"/>
    </source>
</evidence>
<evidence type="ECO:0000259" key="3">
    <source>
        <dbReference type="SMART" id="SM00093"/>
    </source>
</evidence>
<dbReference type="PANTHER" id="PTHR11461">
    <property type="entry name" value="SERINE PROTEASE INHIBITOR, SERPIN"/>
    <property type="match status" value="1"/>
</dbReference>
<dbReference type="SUPFAM" id="SSF56574">
    <property type="entry name" value="Serpins"/>
    <property type="match status" value="1"/>
</dbReference>
<dbReference type="SMART" id="SM00093">
    <property type="entry name" value="SERPIN"/>
    <property type="match status" value="1"/>
</dbReference>
<dbReference type="AlphaFoldDB" id="A0A1U7NPB2"/>
<dbReference type="GO" id="GO:0004867">
    <property type="term" value="F:serine-type endopeptidase inhibitor activity"/>
    <property type="evidence" value="ECO:0007669"/>
    <property type="project" value="InterPro"/>
</dbReference>
<name>A0A1U7NPB2_9FIRM</name>
<evidence type="ECO:0000313" key="5">
    <source>
        <dbReference type="Proteomes" id="UP000186705"/>
    </source>
</evidence>
<accession>A0A1U7NPB2</accession>
<dbReference type="InterPro" id="IPR042178">
    <property type="entry name" value="Serpin_sf_1"/>
</dbReference>
<dbReference type="InterPro" id="IPR036186">
    <property type="entry name" value="Serpin_sf"/>
</dbReference>
<evidence type="ECO:0000313" key="4">
    <source>
        <dbReference type="EMBL" id="OLU47475.1"/>
    </source>
</evidence>
<comment type="caution">
    <text evidence="4">The sequence shown here is derived from an EMBL/GenBank/DDBJ whole genome shotgun (WGS) entry which is preliminary data.</text>
</comment>
<dbReference type="InterPro" id="IPR023796">
    <property type="entry name" value="Serpin_dom"/>
</dbReference>
<dbReference type="Gene3D" id="3.30.497.10">
    <property type="entry name" value="Antithrombin, subunit I, domain 2"/>
    <property type="match status" value="1"/>
</dbReference>
<dbReference type="Proteomes" id="UP000186705">
    <property type="component" value="Unassembled WGS sequence"/>
</dbReference>
<dbReference type="Gene3D" id="2.30.39.10">
    <property type="entry name" value="Alpha-1-antitrypsin, domain 1"/>
    <property type="match status" value="1"/>
</dbReference>
<dbReference type="STRING" id="1862672.BO225_02725"/>
<keyword evidence="5" id="KW-1185">Reference proteome</keyword>
<feature type="domain" description="Serpin" evidence="3">
    <location>
        <begin position="67"/>
        <end position="408"/>
    </location>
</feature>
<dbReference type="InterPro" id="IPR042185">
    <property type="entry name" value="Serpin_sf_2"/>
</dbReference>
<comment type="similarity">
    <text evidence="1">Belongs to the serpin family.</text>
</comment>
<sequence length="411" mass="46514">MQSKRWSILALCSCLASGCAASTDAYVASYPNMVQYSEDNYEDWMDDQARFQDQYEGYREGLDVLDRKLLVAFMKNNFENRTISPLNLTLALGMLAQSSSGETQKQVLDLLGVDQNDLSKKMKALWLANYEDDGTITCKLNNSLWLSDRETYHTKLLELLKNDYYASAYIGDMQSPAFAKKMRDWIDQNTGDLLKNSTKDLDFDPQQVMSMISTLYFKGAWLYPFDASLTSDSFFHGKKDQNVPFMSQTLTTSYVNSEAYEAIGLPIENEGVFWLVLPKDSLSSLWESESKPEEEMAIVHLAMPKFDVERMLSLKETLQYLGVKDAFDPNTADFSPLTDASVYVDDVSHGVRVKVDEEGVEAAAFTKLDFETTALIQKEVDFVLDRPFAYVLQSKDGSMLLAGQITEIETK</sequence>
<keyword evidence="2" id="KW-0732">Signal</keyword>
<reference evidence="4 5" key="1">
    <citation type="submission" date="2016-11" db="EMBL/GenBank/DDBJ databases">
        <title>Description of two novel members of the family Erysipelotrichaceae: Ileibacterium lipovorans gen. nov., sp. nov. and Dubosiella newyorkensis, gen. nov., sp. nov.</title>
        <authorList>
            <person name="Cox L.M."/>
            <person name="Sohn J."/>
            <person name="Tyrrell K.L."/>
            <person name="Citron D.M."/>
            <person name="Lawson P.A."/>
            <person name="Patel N.B."/>
            <person name="Iizumi T."/>
            <person name="Perez-Perez G.I."/>
            <person name="Goldstein E.J."/>
            <person name="Blaser M.J."/>
        </authorList>
    </citation>
    <scope>NUCLEOTIDE SEQUENCE [LARGE SCALE GENOMIC DNA]</scope>
    <source>
        <strain evidence="4 5">NYU-BL-A4</strain>
    </source>
</reference>
<dbReference type="OrthoDB" id="9764871at2"/>
<gene>
    <name evidence="4" type="ORF">BO225_02725</name>
</gene>
<dbReference type="PANTHER" id="PTHR11461:SF211">
    <property type="entry name" value="GH10112P-RELATED"/>
    <property type="match status" value="1"/>
</dbReference>
<dbReference type="EMBL" id="MPKA01000047">
    <property type="protein sequence ID" value="OLU47475.1"/>
    <property type="molecule type" value="Genomic_DNA"/>
</dbReference>
<protein>
    <recommendedName>
        <fullName evidence="3">Serpin domain-containing protein</fullName>
    </recommendedName>
</protein>
<feature type="signal peptide" evidence="2">
    <location>
        <begin position="1"/>
        <end position="21"/>
    </location>
</feature>
<dbReference type="PROSITE" id="PS51257">
    <property type="entry name" value="PROKAR_LIPOPROTEIN"/>
    <property type="match status" value="1"/>
</dbReference>
<organism evidence="4 5">
    <name type="scientific">Dubosiella newyorkensis</name>
    <dbReference type="NCBI Taxonomy" id="1862672"/>
    <lineage>
        <taxon>Bacteria</taxon>
        <taxon>Bacillati</taxon>
        <taxon>Bacillota</taxon>
        <taxon>Erysipelotrichia</taxon>
        <taxon>Erysipelotrichales</taxon>
        <taxon>Erysipelotrichaceae</taxon>
        <taxon>Dubosiella</taxon>
    </lineage>
</organism>